<reference evidence="3 4" key="1">
    <citation type="submission" date="2025-04" db="UniProtKB">
        <authorList>
            <consortium name="RefSeq"/>
        </authorList>
    </citation>
    <scope>IDENTIFICATION</scope>
    <source>
        <tissue evidence="3 4">Whole sample</tissue>
    </source>
</reference>
<dbReference type="GeneID" id="111136944"/>
<feature type="region of interest" description="Disordered" evidence="1">
    <location>
        <begin position="1"/>
        <end position="22"/>
    </location>
</feature>
<dbReference type="RefSeq" id="XP_022343836.1">
    <property type="nucleotide sequence ID" value="XM_022488128.1"/>
</dbReference>
<evidence type="ECO:0000313" key="3">
    <source>
        <dbReference type="RefSeq" id="XP_022343835.1"/>
    </source>
</evidence>
<organism evidence="2 4">
    <name type="scientific">Crassostrea virginica</name>
    <name type="common">Eastern oyster</name>
    <dbReference type="NCBI Taxonomy" id="6565"/>
    <lineage>
        <taxon>Eukaryota</taxon>
        <taxon>Metazoa</taxon>
        <taxon>Spiralia</taxon>
        <taxon>Lophotrochozoa</taxon>
        <taxon>Mollusca</taxon>
        <taxon>Bivalvia</taxon>
        <taxon>Autobranchia</taxon>
        <taxon>Pteriomorphia</taxon>
        <taxon>Ostreida</taxon>
        <taxon>Ostreoidea</taxon>
        <taxon>Ostreidae</taxon>
        <taxon>Crassostrea</taxon>
    </lineage>
</organism>
<evidence type="ECO:0000313" key="2">
    <source>
        <dbReference type="Proteomes" id="UP000694844"/>
    </source>
</evidence>
<protein>
    <submittedName>
        <fullName evidence="3 4">Uncharacterized protein LOC111136944</fullName>
    </submittedName>
</protein>
<dbReference type="AlphaFoldDB" id="A0A8B8EV37"/>
<evidence type="ECO:0000313" key="4">
    <source>
        <dbReference type="RefSeq" id="XP_022343836.1"/>
    </source>
</evidence>
<proteinExistence type="predicted"/>
<dbReference type="KEGG" id="cvn:111136944"/>
<keyword evidence="2" id="KW-1185">Reference proteome</keyword>
<evidence type="ECO:0000256" key="1">
    <source>
        <dbReference type="SAM" id="MobiDB-lite"/>
    </source>
</evidence>
<sequence length="118" mass="13311">MEEGSIYENVPKETCPEGNSRGVHGGYIMMTDKKCLKCQLNANPNIKCKCQEQSEEINQSTDYENMKVTRIRNMEKIATLKKQALQDQATLNDKAEQRIYDSPTDDNSGRACACCVIL</sequence>
<dbReference type="Proteomes" id="UP000694844">
    <property type="component" value="Chromosome 5"/>
</dbReference>
<gene>
    <name evidence="3 4" type="primary">LOC111136944</name>
</gene>
<accession>A0A8B8EV37</accession>
<dbReference type="RefSeq" id="XP_022343835.1">
    <property type="nucleotide sequence ID" value="XM_022488127.1"/>
</dbReference>
<dbReference type="OrthoDB" id="6125735at2759"/>
<name>A0A8B8EV37_CRAVI</name>